<dbReference type="EMBL" id="HG917868">
    <property type="protein sequence ID" value="CDM68820.1"/>
    <property type="molecule type" value="Genomic_DNA"/>
</dbReference>
<dbReference type="PATRIC" id="fig|1216932.3.peg.1656"/>
<evidence type="ECO:0000313" key="2">
    <source>
        <dbReference type="Proteomes" id="UP000019426"/>
    </source>
</evidence>
<dbReference type="eggNOG" id="COG2227">
    <property type="taxonomic scope" value="Bacteria"/>
</dbReference>
<dbReference type="RefSeq" id="WP_044038235.1">
    <property type="nucleotide sequence ID" value="NZ_HG917868.1"/>
</dbReference>
<sequence>MKCFICDTDAIFYFNKAFYNNSVLKDDVEYLICPKCGFVFSKTHAEMDKKQWECLNIKGHMEIESATLKRRKNNQPPYLEQATMINLLIRNNIIDEKGILDWGAGIGTLSNILNKYYNIDILTYDKYMNSNKIIENRKYETVISSAVFEHVTNRNILDEINSYVEEDGCLILHTVIAENVPKDPKWFYLLPIHCAFHTNKSMEILMRQWGYISSIYCPSSKCWILFKKEKINIEECIYKINEELQREYFIYKKGFVDYWK</sequence>
<dbReference type="AlphaFoldDB" id="W6SGH8"/>
<dbReference type="Proteomes" id="UP000019426">
    <property type="component" value="Chromosome M2/40_rep1"/>
</dbReference>
<dbReference type="STRING" id="1216932.CM240_1662"/>
<keyword evidence="2" id="KW-1185">Reference proteome</keyword>
<organism evidence="1 2">
    <name type="scientific">Clostridium bornimense</name>
    <dbReference type="NCBI Taxonomy" id="1216932"/>
    <lineage>
        <taxon>Bacteria</taxon>
        <taxon>Bacillati</taxon>
        <taxon>Bacillota</taxon>
        <taxon>Clostridia</taxon>
        <taxon>Eubacteriales</taxon>
        <taxon>Clostridiaceae</taxon>
        <taxon>Clostridium</taxon>
    </lineage>
</organism>
<dbReference type="SUPFAM" id="SSF53335">
    <property type="entry name" value="S-adenosyl-L-methionine-dependent methyltransferases"/>
    <property type="match status" value="1"/>
</dbReference>
<dbReference type="Pfam" id="PF13489">
    <property type="entry name" value="Methyltransf_23"/>
    <property type="match status" value="1"/>
</dbReference>
<protein>
    <recommendedName>
        <fullName evidence="3">Methyltransferase</fullName>
    </recommendedName>
</protein>
<reference evidence="1 2" key="1">
    <citation type="submission" date="2013-11" db="EMBL/GenBank/DDBJ databases">
        <title>Complete genome sequence of Clostridum sp. M2/40.</title>
        <authorList>
            <person name="Wibberg D."/>
            <person name="Puehler A."/>
            <person name="Schlueter A."/>
        </authorList>
    </citation>
    <scope>NUCLEOTIDE SEQUENCE [LARGE SCALE GENOMIC DNA]</scope>
    <source>
        <strain evidence="2">M2/40</strain>
    </source>
</reference>
<evidence type="ECO:0008006" key="3">
    <source>
        <dbReference type="Google" id="ProtNLM"/>
    </source>
</evidence>
<dbReference type="OrthoDB" id="9780095at2"/>
<dbReference type="KEGG" id="clt:CM240_1662"/>
<dbReference type="Gene3D" id="3.40.50.150">
    <property type="entry name" value="Vaccinia Virus protein VP39"/>
    <property type="match status" value="1"/>
</dbReference>
<proteinExistence type="predicted"/>
<dbReference type="HOGENOM" id="CLU_087245_0_0_9"/>
<name>W6SGH8_9CLOT</name>
<dbReference type="InterPro" id="IPR029063">
    <property type="entry name" value="SAM-dependent_MTases_sf"/>
</dbReference>
<accession>W6SGH8</accession>
<evidence type="ECO:0000313" key="1">
    <source>
        <dbReference type="EMBL" id="CDM68820.1"/>
    </source>
</evidence>
<gene>
    <name evidence="1" type="ORF">CM240_1662</name>
</gene>